<feature type="region of interest" description="Disordered" evidence="10">
    <location>
        <begin position="580"/>
        <end position="624"/>
    </location>
</feature>
<keyword evidence="2" id="KW-0479">Metal-binding</keyword>
<evidence type="ECO:0000256" key="10">
    <source>
        <dbReference type="SAM" id="MobiDB-lite"/>
    </source>
</evidence>
<feature type="domain" description="GAG-pre-integrase" evidence="11">
    <location>
        <begin position="39"/>
        <end position="94"/>
    </location>
</feature>
<dbReference type="Pfam" id="PF25597">
    <property type="entry name" value="SH3_retrovirus"/>
    <property type="match status" value="1"/>
</dbReference>
<reference evidence="13" key="1">
    <citation type="journal article" date="2022" name="Int. J. Mol. Sci.">
        <title>Draft Genome of Tanacetum Coccineum: Genomic Comparison of Closely Related Tanacetum-Family Plants.</title>
        <authorList>
            <person name="Yamashiro T."/>
            <person name="Shiraishi A."/>
            <person name="Nakayama K."/>
            <person name="Satake H."/>
        </authorList>
    </citation>
    <scope>NUCLEOTIDE SEQUENCE</scope>
</reference>
<dbReference type="InterPro" id="IPR012337">
    <property type="entry name" value="RNaseH-like_sf"/>
</dbReference>
<dbReference type="PANTHER" id="PTHR42648:SF11">
    <property type="entry name" value="TRANSPOSON TY4-P GAG-POL POLYPROTEIN"/>
    <property type="match status" value="1"/>
</dbReference>
<keyword evidence="5" id="KW-0460">Magnesium</keyword>
<feature type="domain" description="Retroviral polymerase SH3-like" evidence="12">
    <location>
        <begin position="182"/>
        <end position="237"/>
    </location>
</feature>
<gene>
    <name evidence="13" type="ORF">Tco_0820792</name>
</gene>
<reference evidence="13" key="2">
    <citation type="submission" date="2022-01" db="EMBL/GenBank/DDBJ databases">
        <authorList>
            <person name="Yamashiro T."/>
            <person name="Shiraishi A."/>
            <person name="Satake H."/>
            <person name="Nakayama K."/>
        </authorList>
    </citation>
    <scope>NUCLEOTIDE SEQUENCE</scope>
</reference>
<evidence type="ECO:0000256" key="8">
    <source>
        <dbReference type="ARBA" id="ARBA00022932"/>
    </source>
</evidence>
<evidence type="ECO:0000256" key="3">
    <source>
        <dbReference type="ARBA" id="ARBA00022759"/>
    </source>
</evidence>
<keyword evidence="4" id="KW-0378">Hydrolase</keyword>
<accession>A0ABQ5AEI5</accession>
<evidence type="ECO:0000259" key="11">
    <source>
        <dbReference type="Pfam" id="PF13976"/>
    </source>
</evidence>
<proteinExistence type="predicted"/>
<organism evidence="13 14">
    <name type="scientific">Tanacetum coccineum</name>
    <dbReference type="NCBI Taxonomy" id="301880"/>
    <lineage>
        <taxon>Eukaryota</taxon>
        <taxon>Viridiplantae</taxon>
        <taxon>Streptophyta</taxon>
        <taxon>Embryophyta</taxon>
        <taxon>Tracheophyta</taxon>
        <taxon>Spermatophyta</taxon>
        <taxon>Magnoliopsida</taxon>
        <taxon>eudicotyledons</taxon>
        <taxon>Gunneridae</taxon>
        <taxon>Pentapetalae</taxon>
        <taxon>asterids</taxon>
        <taxon>campanulids</taxon>
        <taxon>Asterales</taxon>
        <taxon>Asteraceae</taxon>
        <taxon>Asteroideae</taxon>
        <taxon>Anthemideae</taxon>
        <taxon>Anthemidinae</taxon>
        <taxon>Tanacetum</taxon>
    </lineage>
</organism>
<dbReference type="InterPro" id="IPR025724">
    <property type="entry name" value="GAG-pre-integrase_dom"/>
</dbReference>
<evidence type="ECO:0000313" key="14">
    <source>
        <dbReference type="Proteomes" id="UP001151760"/>
    </source>
</evidence>
<feature type="region of interest" description="Disordered" evidence="10">
    <location>
        <begin position="517"/>
        <end position="568"/>
    </location>
</feature>
<keyword evidence="3" id="KW-0255">Endonuclease</keyword>
<feature type="compositionally biased region" description="Basic and acidic residues" evidence="10">
    <location>
        <begin position="943"/>
        <end position="968"/>
    </location>
</feature>
<evidence type="ECO:0000256" key="4">
    <source>
        <dbReference type="ARBA" id="ARBA00022801"/>
    </source>
</evidence>
<evidence type="ECO:0000256" key="2">
    <source>
        <dbReference type="ARBA" id="ARBA00022723"/>
    </source>
</evidence>
<keyword evidence="9" id="KW-0233">DNA recombination</keyword>
<evidence type="ECO:0000256" key="1">
    <source>
        <dbReference type="ARBA" id="ARBA00022722"/>
    </source>
</evidence>
<feature type="compositionally biased region" description="Polar residues" evidence="10">
    <location>
        <begin position="594"/>
        <end position="618"/>
    </location>
</feature>
<evidence type="ECO:0000256" key="7">
    <source>
        <dbReference type="ARBA" id="ARBA00022918"/>
    </source>
</evidence>
<feature type="region of interest" description="Disordered" evidence="10">
    <location>
        <begin position="271"/>
        <end position="312"/>
    </location>
</feature>
<evidence type="ECO:0000313" key="13">
    <source>
        <dbReference type="EMBL" id="GJS99622.1"/>
    </source>
</evidence>
<sequence>MYDKKNNVLFNDTECIVLSPNFKLIDESQVLLRVPRKNNMYSVDLKNIVPKGGLTCLFAKATSDESKLWHRRLRHINFKTMNKLIKGNLVRATKDETSGILKSFITGVENLIDQKVKIIRCDNGIEFKNKELNQFCKRKAEAVNTACYVQNRVLVTKPHNKTPYELFLGRKPALGFMRPFGCPVIILNTIDHLGKFDGKVDEGFFVGYSINSKAFRVFNSRSRIVKENLHVQFRENTPNIAGSGPNWLFDIDALTKSMNYKPVVAGNQSNGNTCTKACDDAGDDEKKDDENPRKDSEGIDQEQEDNVNSTNNVNAARHKLTTASETVEVQLQALVDGNKVIKTESTVRKDIQLEDADGVDCLHNATIFEQLTLMGYENISQKLTFYKAFFSPQWKFLIHTVLQCLSFKTTAWNEFSNTMAYAIICLATNQKFNFSKYIFKSMVKNLDNVNKILMYPRFVQVFLDKQLEGMATHDDIYIAPSYTNKIFGNMKRVGKGFSRRETPLFPTMMVQAQEEIDEGSAHPTDPHHTPTIIQTSTSQPQRKQIPGKPKRKDTEIPQASGLIEPIADEAVYTERDDSLERGATTAPSFDVEQDSGNINKTQSKATPNEPSFLGTSSDGGPRRQETINDTIAQTRSENVSKFSGDPLLVGVNTPQSGEDSLKLNELMELYTTLQSKVLALETTKTTQALEINSLKKRVKKLEKKQRSRTHKLKRLYKVSLKARVESFEDEGLGEEDASKQGRKILDIDADEDITLENVHDEDMFGVNDLDGDEVVVETEVASKDVNLSVDEVTLAQALAALKRAKPKAVKVAVHDKGKGKMVEPMKKLSKKDQLRLDEELAFKLQAKEEEEERLAIEKAQQIKEVNIAWDDVQAKIVTDYELAQRLQAKEQEELFVEEKATLFQQLLEKRRKHFAAKRAEEKRNRPQTKAQQRSIIIELVEGTEKRKSSSKRAGDELEQEISKKQKVDDDQETAELQSLMKVISNEEEVAVNVIPLATKPPSIVD</sequence>
<comment type="caution">
    <text evidence="13">The sequence shown here is derived from an EMBL/GenBank/DDBJ whole genome shotgun (WGS) entry which is preliminary data.</text>
</comment>
<keyword evidence="7" id="KW-0695">RNA-directed DNA polymerase</keyword>
<name>A0ABQ5AEI5_9ASTR</name>
<feature type="region of interest" description="Disordered" evidence="10">
    <location>
        <begin position="943"/>
        <end position="971"/>
    </location>
</feature>
<evidence type="ECO:0000256" key="9">
    <source>
        <dbReference type="ARBA" id="ARBA00023172"/>
    </source>
</evidence>
<keyword evidence="1" id="KW-0540">Nuclease</keyword>
<feature type="compositionally biased region" description="Basic and acidic residues" evidence="10">
    <location>
        <begin position="284"/>
        <end position="297"/>
    </location>
</feature>
<evidence type="ECO:0000259" key="12">
    <source>
        <dbReference type="Pfam" id="PF25597"/>
    </source>
</evidence>
<keyword evidence="8" id="KW-0808">Transferase</keyword>
<dbReference type="PANTHER" id="PTHR42648">
    <property type="entry name" value="TRANSPOSASE, PUTATIVE-RELATED"/>
    <property type="match status" value="1"/>
</dbReference>
<keyword evidence="8" id="KW-0548">Nucleotidyltransferase</keyword>
<evidence type="ECO:0000256" key="5">
    <source>
        <dbReference type="ARBA" id="ARBA00022842"/>
    </source>
</evidence>
<keyword evidence="14" id="KW-1185">Reference proteome</keyword>
<keyword evidence="8" id="KW-0239">DNA-directed DNA polymerase</keyword>
<dbReference type="InterPro" id="IPR057670">
    <property type="entry name" value="SH3_retrovirus"/>
</dbReference>
<dbReference type="SUPFAM" id="SSF53098">
    <property type="entry name" value="Ribonuclease H-like"/>
    <property type="match status" value="1"/>
</dbReference>
<feature type="compositionally biased region" description="Polar residues" evidence="10">
    <location>
        <begin position="531"/>
        <end position="542"/>
    </location>
</feature>
<keyword evidence="6" id="KW-0229">DNA integration</keyword>
<dbReference type="Proteomes" id="UP001151760">
    <property type="component" value="Unassembled WGS sequence"/>
</dbReference>
<evidence type="ECO:0000256" key="6">
    <source>
        <dbReference type="ARBA" id="ARBA00022908"/>
    </source>
</evidence>
<dbReference type="InterPro" id="IPR039537">
    <property type="entry name" value="Retrotran_Ty1/copia-like"/>
</dbReference>
<dbReference type="Pfam" id="PF13976">
    <property type="entry name" value="gag_pre-integrs"/>
    <property type="match status" value="1"/>
</dbReference>
<dbReference type="EMBL" id="BQNB010012131">
    <property type="protein sequence ID" value="GJS99622.1"/>
    <property type="molecule type" value="Genomic_DNA"/>
</dbReference>
<protein>
    <submittedName>
        <fullName evidence="13">Ribonuclease H-like domain-containing protein</fullName>
    </submittedName>
</protein>